<dbReference type="EMBL" id="ML182110">
    <property type="protein sequence ID" value="THU75449.1"/>
    <property type="molecule type" value="Genomic_DNA"/>
</dbReference>
<proteinExistence type="predicted"/>
<reference evidence="2 3" key="1">
    <citation type="journal article" date="2019" name="Nat. Ecol. Evol.">
        <title>Megaphylogeny resolves global patterns of mushroom evolution.</title>
        <authorList>
            <person name="Varga T."/>
            <person name="Krizsan K."/>
            <person name="Foldi C."/>
            <person name="Dima B."/>
            <person name="Sanchez-Garcia M."/>
            <person name="Sanchez-Ramirez S."/>
            <person name="Szollosi G.J."/>
            <person name="Szarkandi J.G."/>
            <person name="Papp V."/>
            <person name="Albert L."/>
            <person name="Andreopoulos W."/>
            <person name="Angelini C."/>
            <person name="Antonin V."/>
            <person name="Barry K.W."/>
            <person name="Bougher N.L."/>
            <person name="Buchanan P."/>
            <person name="Buyck B."/>
            <person name="Bense V."/>
            <person name="Catcheside P."/>
            <person name="Chovatia M."/>
            <person name="Cooper J."/>
            <person name="Damon W."/>
            <person name="Desjardin D."/>
            <person name="Finy P."/>
            <person name="Geml J."/>
            <person name="Haridas S."/>
            <person name="Hughes K."/>
            <person name="Justo A."/>
            <person name="Karasinski D."/>
            <person name="Kautmanova I."/>
            <person name="Kiss B."/>
            <person name="Kocsube S."/>
            <person name="Kotiranta H."/>
            <person name="LaButti K.M."/>
            <person name="Lechner B.E."/>
            <person name="Liimatainen K."/>
            <person name="Lipzen A."/>
            <person name="Lukacs Z."/>
            <person name="Mihaltcheva S."/>
            <person name="Morgado L.N."/>
            <person name="Niskanen T."/>
            <person name="Noordeloos M.E."/>
            <person name="Ohm R.A."/>
            <person name="Ortiz-Santana B."/>
            <person name="Ovrebo C."/>
            <person name="Racz N."/>
            <person name="Riley R."/>
            <person name="Savchenko A."/>
            <person name="Shiryaev A."/>
            <person name="Soop K."/>
            <person name="Spirin V."/>
            <person name="Szebenyi C."/>
            <person name="Tomsovsky M."/>
            <person name="Tulloss R.E."/>
            <person name="Uehling J."/>
            <person name="Grigoriev I.V."/>
            <person name="Vagvolgyi C."/>
            <person name="Papp T."/>
            <person name="Martin F.M."/>
            <person name="Miettinen O."/>
            <person name="Hibbett D.S."/>
            <person name="Nagy L.G."/>
        </authorList>
    </citation>
    <scope>NUCLEOTIDE SEQUENCE [LARGE SCALE GENOMIC DNA]</scope>
    <source>
        <strain evidence="2 3">CBS 962.96</strain>
    </source>
</reference>
<feature type="compositionally biased region" description="Low complexity" evidence="1">
    <location>
        <begin position="214"/>
        <end position="229"/>
    </location>
</feature>
<feature type="compositionally biased region" description="Polar residues" evidence="1">
    <location>
        <begin position="12"/>
        <end position="32"/>
    </location>
</feature>
<protein>
    <submittedName>
        <fullName evidence="2">Uncharacterized protein</fullName>
    </submittedName>
</protein>
<feature type="compositionally biased region" description="Acidic residues" evidence="1">
    <location>
        <begin position="283"/>
        <end position="307"/>
    </location>
</feature>
<feature type="compositionally biased region" description="Basic residues" evidence="1">
    <location>
        <begin position="150"/>
        <end position="161"/>
    </location>
</feature>
<gene>
    <name evidence="2" type="ORF">K435DRAFT_912455</name>
</gene>
<feature type="compositionally biased region" description="Polar residues" evidence="1">
    <location>
        <begin position="322"/>
        <end position="332"/>
    </location>
</feature>
<feature type="region of interest" description="Disordered" evidence="1">
    <location>
        <begin position="213"/>
        <end position="332"/>
    </location>
</feature>
<evidence type="ECO:0000313" key="3">
    <source>
        <dbReference type="Proteomes" id="UP000297245"/>
    </source>
</evidence>
<sequence length="332" mass="37499">MAGGRPRKRQRNTSGLINQPRNRQFSRQTLSDTDPVITGTAAQAVQSISITEEEMSKKILDECWVRDESTGFTYWFGYQADSEREDSDGEDFEGDEDLGDESDGEGRLVDENWDEEEYENEFLQERLIAQATAMDEDVNDEDWIPEELKRKRRRKERRQQREKKDRPKTYSIGPVISLKAERTRRRYKSSVQGQVNLQEFGFSGGAIINHGFVSMESPNSSPSTSSPSSEIDESDIEVIEPASEIFVIREGSELAESSMPARTESEPSSPEAATADLGHDSDLDGDSGEEEINELDDEDLGGETWQEELERTRPAYDGADIQYSQSTQPISI</sequence>
<feature type="compositionally biased region" description="Acidic residues" evidence="1">
    <location>
        <begin position="134"/>
        <end position="145"/>
    </location>
</feature>
<dbReference type="Proteomes" id="UP000297245">
    <property type="component" value="Unassembled WGS sequence"/>
</dbReference>
<feature type="compositionally biased region" description="Acidic residues" evidence="1">
    <location>
        <begin position="83"/>
        <end position="103"/>
    </location>
</feature>
<feature type="region of interest" description="Disordered" evidence="1">
    <location>
        <begin position="133"/>
        <end position="174"/>
    </location>
</feature>
<accession>A0A4S8KJ53</accession>
<organism evidence="2 3">
    <name type="scientific">Dendrothele bispora (strain CBS 962.96)</name>
    <dbReference type="NCBI Taxonomy" id="1314807"/>
    <lineage>
        <taxon>Eukaryota</taxon>
        <taxon>Fungi</taxon>
        <taxon>Dikarya</taxon>
        <taxon>Basidiomycota</taxon>
        <taxon>Agaricomycotina</taxon>
        <taxon>Agaricomycetes</taxon>
        <taxon>Agaricomycetidae</taxon>
        <taxon>Agaricales</taxon>
        <taxon>Agaricales incertae sedis</taxon>
        <taxon>Dendrothele</taxon>
    </lineage>
</organism>
<feature type="non-terminal residue" evidence="2">
    <location>
        <position position="332"/>
    </location>
</feature>
<keyword evidence="3" id="KW-1185">Reference proteome</keyword>
<feature type="compositionally biased region" description="Basic residues" evidence="1">
    <location>
        <begin position="1"/>
        <end position="11"/>
    </location>
</feature>
<feature type="region of interest" description="Disordered" evidence="1">
    <location>
        <begin position="77"/>
        <end position="112"/>
    </location>
</feature>
<feature type="region of interest" description="Disordered" evidence="1">
    <location>
        <begin position="1"/>
        <end position="36"/>
    </location>
</feature>
<evidence type="ECO:0000313" key="2">
    <source>
        <dbReference type="EMBL" id="THU75449.1"/>
    </source>
</evidence>
<name>A0A4S8KJ53_DENBC</name>
<dbReference type="AlphaFoldDB" id="A0A4S8KJ53"/>
<evidence type="ECO:0000256" key="1">
    <source>
        <dbReference type="SAM" id="MobiDB-lite"/>
    </source>
</evidence>